<dbReference type="GO" id="GO:0004038">
    <property type="term" value="F:allantoinase activity"/>
    <property type="evidence" value="ECO:0007669"/>
    <property type="project" value="TreeGrafter"/>
</dbReference>
<proteinExistence type="inferred from homology"/>
<comment type="caution">
    <text evidence="7">The sequence shown here is derived from an EMBL/GenBank/DDBJ whole genome shotgun (WGS) entry which is preliminary data.</text>
</comment>
<evidence type="ECO:0000256" key="2">
    <source>
        <dbReference type="ARBA" id="ARBA00002368"/>
    </source>
</evidence>
<dbReference type="EMBL" id="DXHL01000037">
    <property type="protein sequence ID" value="HIW11455.1"/>
    <property type="molecule type" value="Genomic_DNA"/>
</dbReference>
<comment type="similarity">
    <text evidence="3">Belongs to the metallo-dependent hydrolases superfamily. DHOase family. Class I DHOase subfamily.</text>
</comment>
<name>A0A9D1QDP9_9BACT</name>
<dbReference type="NCBIfam" id="NF006688">
    <property type="entry name" value="PRK09236.1"/>
    <property type="match status" value="1"/>
</dbReference>
<dbReference type="PANTHER" id="PTHR43668:SF4">
    <property type="entry name" value="ALLANTOINASE"/>
    <property type="match status" value="1"/>
</dbReference>
<dbReference type="GO" id="GO:0005737">
    <property type="term" value="C:cytoplasm"/>
    <property type="evidence" value="ECO:0007669"/>
    <property type="project" value="TreeGrafter"/>
</dbReference>
<evidence type="ECO:0000259" key="6">
    <source>
        <dbReference type="Pfam" id="PF01979"/>
    </source>
</evidence>
<dbReference type="SUPFAM" id="SSF51556">
    <property type="entry name" value="Metallo-dependent hydrolases"/>
    <property type="match status" value="1"/>
</dbReference>
<dbReference type="AlphaFoldDB" id="A0A9D1QDP9"/>
<evidence type="ECO:0000313" key="8">
    <source>
        <dbReference type="Proteomes" id="UP000823926"/>
    </source>
</evidence>
<dbReference type="EC" id="3.5.2.3" evidence="7"/>
<reference evidence="7" key="1">
    <citation type="journal article" date="2021" name="PeerJ">
        <title>Extensive microbial diversity within the chicken gut microbiome revealed by metagenomics and culture.</title>
        <authorList>
            <person name="Gilroy R."/>
            <person name="Ravi A."/>
            <person name="Getino M."/>
            <person name="Pursley I."/>
            <person name="Horton D.L."/>
            <person name="Alikhan N.F."/>
            <person name="Baker D."/>
            <person name="Gharbi K."/>
            <person name="Hall N."/>
            <person name="Watson M."/>
            <person name="Adriaenssens E.M."/>
            <person name="Foster-Nyarko E."/>
            <person name="Jarju S."/>
            <person name="Secka A."/>
            <person name="Antonio M."/>
            <person name="Oren A."/>
            <person name="Chaudhuri R.R."/>
            <person name="La Ragione R."/>
            <person name="Hildebrand F."/>
            <person name="Pallen M.J."/>
        </authorList>
    </citation>
    <scope>NUCLEOTIDE SEQUENCE</scope>
    <source>
        <strain evidence="7">ChiBcec15-1070</strain>
    </source>
</reference>
<dbReference type="PANTHER" id="PTHR43668">
    <property type="entry name" value="ALLANTOINASE"/>
    <property type="match status" value="1"/>
</dbReference>
<dbReference type="InterPro" id="IPR006680">
    <property type="entry name" value="Amidohydro-rel"/>
</dbReference>
<dbReference type="GO" id="GO:0046872">
    <property type="term" value="F:metal ion binding"/>
    <property type="evidence" value="ECO:0007669"/>
    <property type="project" value="UniProtKB-KW"/>
</dbReference>
<evidence type="ECO:0000256" key="4">
    <source>
        <dbReference type="ARBA" id="ARBA00022723"/>
    </source>
</evidence>
<evidence type="ECO:0000313" key="7">
    <source>
        <dbReference type="EMBL" id="HIW11455.1"/>
    </source>
</evidence>
<dbReference type="Proteomes" id="UP000823926">
    <property type="component" value="Unassembled WGS sequence"/>
</dbReference>
<dbReference type="Gene3D" id="3.20.20.140">
    <property type="entry name" value="Metal-dependent hydrolases"/>
    <property type="match status" value="1"/>
</dbReference>
<comment type="function">
    <text evidence="2">Catalyzes the reversible cyclization of carbamoyl aspartate to dihydroorotate.</text>
</comment>
<organism evidence="7 8">
    <name type="scientific">Candidatus Rikenella faecigallinarum</name>
    <dbReference type="NCBI Taxonomy" id="2838745"/>
    <lineage>
        <taxon>Bacteria</taxon>
        <taxon>Pseudomonadati</taxon>
        <taxon>Bacteroidota</taxon>
        <taxon>Bacteroidia</taxon>
        <taxon>Bacteroidales</taxon>
        <taxon>Rikenellaceae</taxon>
        <taxon>Rikenella</taxon>
    </lineage>
</organism>
<dbReference type="InterPro" id="IPR050138">
    <property type="entry name" value="DHOase/Allantoinase_Hydrolase"/>
</dbReference>
<dbReference type="SUPFAM" id="SSF51338">
    <property type="entry name" value="Composite domain of metallo-dependent hydrolases"/>
    <property type="match status" value="1"/>
</dbReference>
<protein>
    <submittedName>
        <fullName evidence="7">Dihydroorotase</fullName>
        <ecNumber evidence="7">3.5.2.3</ecNumber>
    </submittedName>
</protein>
<keyword evidence="4" id="KW-0479">Metal-binding</keyword>
<dbReference type="GO" id="GO:0006145">
    <property type="term" value="P:purine nucleobase catabolic process"/>
    <property type="evidence" value="ECO:0007669"/>
    <property type="project" value="TreeGrafter"/>
</dbReference>
<dbReference type="InterPro" id="IPR002195">
    <property type="entry name" value="Dihydroorotase_CS"/>
</dbReference>
<dbReference type="GO" id="GO:0004151">
    <property type="term" value="F:dihydroorotase activity"/>
    <property type="evidence" value="ECO:0007669"/>
    <property type="project" value="UniProtKB-EC"/>
</dbReference>
<evidence type="ECO:0000256" key="5">
    <source>
        <dbReference type="ARBA" id="ARBA00022801"/>
    </source>
</evidence>
<sequence>MILIDNALIGNEGELYAGWLTIEGERIGAVGRGAVPEEVRAAAVRTVDVAGALVMPGVIDDQVHFREPGLTEKAEIRTEAQAAAAGGVTSYMEMPNTRPPATTLALLEEKYARAAEVSAVNYSFYLGATNDNLSEIERIDPQRVCGLKVFMGSSTGNMLVDNEQTLADIFRLSPVLVATHCEDEATVKANMARARAAFGENVPVAMHPIIRSAEVCYRSTAHAVELAHKYGGRLHVLHLSTARELTLFEQGEPIEEKRITNEVCVHHLWFSEGDYAERGNLIKWNPAVKSAADRDTLRAAVRSGLVDVVATDHAPHLLAEKQNPYLSAPSGGPLVQHSLPAMLTLAAEGIFTVEQVIERMCHAPARLFRVRERGFLRPGYYADIAVVKLNEPWTVSRDNQRPGEQILSKCGWSPLEGLTLSAKVVATWVNGAEVYTAERGVDTAVRGKRLLFG</sequence>
<gene>
    <name evidence="7" type="ORF">H9888_08185</name>
</gene>
<feature type="domain" description="Amidohydrolase-related" evidence="6">
    <location>
        <begin position="53"/>
        <end position="433"/>
    </location>
</feature>
<dbReference type="Gene3D" id="2.30.40.10">
    <property type="entry name" value="Urease, subunit C, domain 1"/>
    <property type="match status" value="1"/>
</dbReference>
<keyword evidence="5 7" id="KW-0378">Hydrolase</keyword>
<comment type="cofactor">
    <cofactor evidence="1">
        <name>Zn(2+)</name>
        <dbReference type="ChEBI" id="CHEBI:29105"/>
    </cofactor>
</comment>
<reference evidence="7" key="2">
    <citation type="submission" date="2021-04" db="EMBL/GenBank/DDBJ databases">
        <authorList>
            <person name="Gilroy R."/>
        </authorList>
    </citation>
    <scope>NUCLEOTIDE SEQUENCE</scope>
    <source>
        <strain evidence="7">ChiBcec15-1070</strain>
    </source>
</reference>
<evidence type="ECO:0000256" key="3">
    <source>
        <dbReference type="ARBA" id="ARBA00010286"/>
    </source>
</evidence>
<dbReference type="InterPro" id="IPR032466">
    <property type="entry name" value="Metal_Hydrolase"/>
</dbReference>
<dbReference type="PROSITE" id="PS00483">
    <property type="entry name" value="DIHYDROOROTASE_2"/>
    <property type="match status" value="1"/>
</dbReference>
<dbReference type="InterPro" id="IPR011059">
    <property type="entry name" value="Metal-dep_hydrolase_composite"/>
</dbReference>
<dbReference type="Pfam" id="PF01979">
    <property type="entry name" value="Amidohydro_1"/>
    <property type="match status" value="1"/>
</dbReference>
<evidence type="ECO:0000256" key="1">
    <source>
        <dbReference type="ARBA" id="ARBA00001947"/>
    </source>
</evidence>
<accession>A0A9D1QDP9</accession>
<dbReference type="CDD" id="cd01318">
    <property type="entry name" value="DHOase_IIb"/>
    <property type="match status" value="1"/>
</dbReference>